<feature type="transmembrane region" description="Helical" evidence="5">
    <location>
        <begin position="53"/>
        <end position="76"/>
    </location>
</feature>
<keyword evidence="4 5" id="KW-0472">Membrane</keyword>
<dbReference type="SUPFAM" id="SSF48652">
    <property type="entry name" value="Tetraspanin"/>
    <property type="match status" value="1"/>
</dbReference>
<keyword evidence="3 5" id="KW-1133">Transmembrane helix</keyword>
<sequence length="235" mass="25864">MQHSAVVVVADKTSLKRPFIFANAVNMALCFFMLTTTVAWHKDVIQAGQLVSSASVVIMYILEVGCMLLSLLGVLGACWGKRWCLILFAAGMAAASQTIIVKTALSYQEIYEKVVTLLYSIQAHFKCCGLVDGYKDWGSTIPVSCNCQYPGKCIRLRGSATLGAPKNVYVYQEPCLPIYVSALKRGFTLSTGIRFGSGVFWAVLMVMSIQLMVQLKRKEDFIALLQSNRYVPGAF</sequence>
<protein>
    <recommendedName>
        <fullName evidence="8">Tetraspanin</fullName>
    </recommendedName>
</protein>
<evidence type="ECO:0000256" key="5">
    <source>
        <dbReference type="SAM" id="Phobius"/>
    </source>
</evidence>
<evidence type="ECO:0000256" key="4">
    <source>
        <dbReference type="ARBA" id="ARBA00023136"/>
    </source>
</evidence>
<comment type="subcellular location">
    <subcellularLocation>
        <location evidence="1">Membrane</location>
        <topology evidence="1">Multi-pass membrane protein</topology>
    </subcellularLocation>
</comment>
<keyword evidence="7" id="KW-1185">Reference proteome</keyword>
<dbReference type="Pfam" id="PF00335">
    <property type="entry name" value="Tetraspanin"/>
    <property type="match status" value="1"/>
</dbReference>
<dbReference type="Proteomes" id="UP001460270">
    <property type="component" value="Unassembled WGS sequence"/>
</dbReference>
<comment type="caution">
    <text evidence="6">The sequence shown here is derived from an EMBL/GenBank/DDBJ whole genome shotgun (WGS) entry which is preliminary data.</text>
</comment>
<accession>A0AAW0P753</accession>
<proteinExistence type="predicted"/>
<feature type="transmembrane region" description="Helical" evidence="5">
    <location>
        <begin position="193"/>
        <end position="213"/>
    </location>
</feature>
<dbReference type="InterPro" id="IPR008952">
    <property type="entry name" value="Tetraspanin_EC2_sf"/>
</dbReference>
<keyword evidence="2 5" id="KW-0812">Transmembrane</keyword>
<gene>
    <name evidence="6" type="ORF">WMY93_013830</name>
</gene>
<evidence type="ECO:0000313" key="7">
    <source>
        <dbReference type="Proteomes" id="UP001460270"/>
    </source>
</evidence>
<dbReference type="EMBL" id="JBBPFD010000009">
    <property type="protein sequence ID" value="KAK7913619.1"/>
    <property type="molecule type" value="Genomic_DNA"/>
</dbReference>
<dbReference type="GO" id="GO:0016020">
    <property type="term" value="C:membrane"/>
    <property type="evidence" value="ECO:0007669"/>
    <property type="project" value="UniProtKB-SubCell"/>
</dbReference>
<evidence type="ECO:0000256" key="1">
    <source>
        <dbReference type="ARBA" id="ARBA00004141"/>
    </source>
</evidence>
<feature type="transmembrane region" description="Helical" evidence="5">
    <location>
        <begin position="20"/>
        <end position="41"/>
    </location>
</feature>
<evidence type="ECO:0000256" key="3">
    <source>
        <dbReference type="ARBA" id="ARBA00022989"/>
    </source>
</evidence>
<organism evidence="6 7">
    <name type="scientific">Mugilogobius chulae</name>
    <name type="common">yellowstripe goby</name>
    <dbReference type="NCBI Taxonomy" id="88201"/>
    <lineage>
        <taxon>Eukaryota</taxon>
        <taxon>Metazoa</taxon>
        <taxon>Chordata</taxon>
        <taxon>Craniata</taxon>
        <taxon>Vertebrata</taxon>
        <taxon>Euteleostomi</taxon>
        <taxon>Actinopterygii</taxon>
        <taxon>Neopterygii</taxon>
        <taxon>Teleostei</taxon>
        <taxon>Neoteleostei</taxon>
        <taxon>Acanthomorphata</taxon>
        <taxon>Gobiaria</taxon>
        <taxon>Gobiiformes</taxon>
        <taxon>Gobioidei</taxon>
        <taxon>Gobiidae</taxon>
        <taxon>Gobionellinae</taxon>
        <taxon>Mugilogobius</taxon>
    </lineage>
</organism>
<name>A0AAW0P753_9GOBI</name>
<dbReference type="AlphaFoldDB" id="A0AAW0P753"/>
<feature type="transmembrane region" description="Helical" evidence="5">
    <location>
        <begin position="83"/>
        <end position="105"/>
    </location>
</feature>
<evidence type="ECO:0000256" key="2">
    <source>
        <dbReference type="ARBA" id="ARBA00022692"/>
    </source>
</evidence>
<dbReference type="InterPro" id="IPR018499">
    <property type="entry name" value="Tetraspanin/Peripherin"/>
</dbReference>
<dbReference type="Gene3D" id="1.10.1450.10">
    <property type="entry name" value="Tetraspanin"/>
    <property type="match status" value="1"/>
</dbReference>
<evidence type="ECO:0000313" key="6">
    <source>
        <dbReference type="EMBL" id="KAK7913619.1"/>
    </source>
</evidence>
<evidence type="ECO:0008006" key="8">
    <source>
        <dbReference type="Google" id="ProtNLM"/>
    </source>
</evidence>
<reference evidence="7" key="1">
    <citation type="submission" date="2024-04" db="EMBL/GenBank/DDBJ databases">
        <title>Salinicola lusitanus LLJ914,a marine bacterium isolated from the Okinawa Trough.</title>
        <authorList>
            <person name="Li J."/>
        </authorList>
    </citation>
    <scope>NUCLEOTIDE SEQUENCE [LARGE SCALE GENOMIC DNA]</scope>
</reference>